<feature type="region of interest" description="Disordered" evidence="1">
    <location>
        <begin position="104"/>
        <end position="339"/>
    </location>
</feature>
<dbReference type="Gene3D" id="2.60.120.340">
    <property type="entry name" value="Nucleoplasmin core domain"/>
    <property type="match status" value="1"/>
</dbReference>
<feature type="compositionally biased region" description="Acidic residues" evidence="1">
    <location>
        <begin position="107"/>
        <end position="138"/>
    </location>
</feature>
<feature type="compositionally biased region" description="Low complexity" evidence="1">
    <location>
        <begin position="324"/>
        <end position="337"/>
    </location>
</feature>
<dbReference type="Pfam" id="PF17800">
    <property type="entry name" value="NPL"/>
    <property type="match status" value="1"/>
</dbReference>
<feature type="compositionally biased region" description="Low complexity" evidence="1">
    <location>
        <begin position="239"/>
        <end position="263"/>
    </location>
</feature>
<feature type="compositionally biased region" description="Acidic residues" evidence="1">
    <location>
        <begin position="163"/>
        <end position="191"/>
    </location>
</feature>
<feature type="compositionally biased region" description="Basic and acidic residues" evidence="1">
    <location>
        <begin position="286"/>
        <end position="323"/>
    </location>
</feature>
<keyword evidence="4" id="KW-1185">Reference proteome</keyword>
<dbReference type="OrthoDB" id="545563at2759"/>
<evidence type="ECO:0000259" key="2">
    <source>
        <dbReference type="Pfam" id="PF17800"/>
    </source>
</evidence>
<dbReference type="STRING" id="33097.A0A150GV32"/>
<sequence length="400" mass="42690">MAEAVAFWSVLVPPKGKPVEQEVESSQTMLTSIHVTGMALGASPSKGPHTVTVEYNGKNTVLGTLEAPHTRQYPFDVALDQTVRFKNSGDSEVHLYGFQVVTPVYQPDEDDEDEDEDEEIDSDFDVMGEEEEEDEDEDQKTPKAVPLGKAAKAKAKAAATPDSDGDMFMDDEADEDDGEDDEDEDEDEDGIPDMSQLDSDDIIGEADDGEDEDDEDEDEDEEESEEEEPPAKVGAKRTAQTPQPGKAAKQAKQAVPQSAPPKQTGAAKAGKEGPRQIPVKAVGADAEPKGKGKEEKGKDAKGKDAKGKETKGKELKAKEEKAKPAAPATPKGTAAPANEAEFKQALIDVIKSAKGGPVPLSTLGSAVKKPASVSGKLGHFLEQHKDVFAVDRVKGVTLKK</sequence>
<protein>
    <recommendedName>
        <fullName evidence="2">Nucleoplasmin-like domain-containing protein</fullName>
    </recommendedName>
</protein>
<dbReference type="InterPro" id="IPR041232">
    <property type="entry name" value="NPL"/>
</dbReference>
<dbReference type="AlphaFoldDB" id="A0A150GV32"/>
<dbReference type="Proteomes" id="UP000075714">
    <property type="component" value="Unassembled WGS sequence"/>
</dbReference>
<feature type="compositionally biased region" description="Acidic residues" evidence="1">
    <location>
        <begin position="198"/>
        <end position="228"/>
    </location>
</feature>
<name>A0A150GV32_GONPE</name>
<dbReference type="EMBL" id="LSYV01000008">
    <property type="protein sequence ID" value="KXZ53190.1"/>
    <property type="molecule type" value="Genomic_DNA"/>
</dbReference>
<organism evidence="3 4">
    <name type="scientific">Gonium pectorale</name>
    <name type="common">Green alga</name>
    <dbReference type="NCBI Taxonomy" id="33097"/>
    <lineage>
        <taxon>Eukaryota</taxon>
        <taxon>Viridiplantae</taxon>
        <taxon>Chlorophyta</taxon>
        <taxon>core chlorophytes</taxon>
        <taxon>Chlorophyceae</taxon>
        <taxon>CS clade</taxon>
        <taxon>Chlamydomonadales</taxon>
        <taxon>Volvocaceae</taxon>
        <taxon>Gonium</taxon>
    </lineage>
</organism>
<accession>A0A150GV32</accession>
<evidence type="ECO:0000313" key="3">
    <source>
        <dbReference type="EMBL" id="KXZ53190.1"/>
    </source>
</evidence>
<proteinExistence type="predicted"/>
<evidence type="ECO:0000256" key="1">
    <source>
        <dbReference type="SAM" id="MobiDB-lite"/>
    </source>
</evidence>
<feature type="domain" description="Nucleoplasmin-like" evidence="2">
    <location>
        <begin position="7"/>
        <end position="99"/>
    </location>
</feature>
<evidence type="ECO:0000313" key="4">
    <source>
        <dbReference type="Proteomes" id="UP000075714"/>
    </source>
</evidence>
<reference evidence="4" key="1">
    <citation type="journal article" date="2016" name="Nat. Commun.">
        <title>The Gonium pectorale genome demonstrates co-option of cell cycle regulation during the evolution of multicellularity.</title>
        <authorList>
            <person name="Hanschen E.R."/>
            <person name="Marriage T.N."/>
            <person name="Ferris P.J."/>
            <person name="Hamaji T."/>
            <person name="Toyoda A."/>
            <person name="Fujiyama A."/>
            <person name="Neme R."/>
            <person name="Noguchi H."/>
            <person name="Minakuchi Y."/>
            <person name="Suzuki M."/>
            <person name="Kawai-Toyooka H."/>
            <person name="Smith D.R."/>
            <person name="Sparks H."/>
            <person name="Anderson J."/>
            <person name="Bakaric R."/>
            <person name="Luria V."/>
            <person name="Karger A."/>
            <person name="Kirschner M.W."/>
            <person name="Durand P.M."/>
            <person name="Michod R.E."/>
            <person name="Nozaki H."/>
            <person name="Olson B.J."/>
        </authorList>
    </citation>
    <scope>NUCLEOTIDE SEQUENCE [LARGE SCALE GENOMIC DNA]</scope>
    <source>
        <strain evidence="4">NIES-2863</strain>
    </source>
</reference>
<comment type="caution">
    <text evidence="3">The sequence shown here is derived from an EMBL/GenBank/DDBJ whole genome shotgun (WGS) entry which is preliminary data.</text>
</comment>
<gene>
    <name evidence="3" type="ORF">GPECTOR_7g1082</name>
</gene>